<keyword evidence="1" id="KW-0472">Membrane</keyword>
<evidence type="ECO:0000313" key="2">
    <source>
        <dbReference type="EMBL" id="AOZ73226.1"/>
    </source>
</evidence>
<evidence type="ECO:0000313" key="3">
    <source>
        <dbReference type="Proteomes" id="UP000176288"/>
    </source>
</evidence>
<dbReference type="EMBL" id="CP017812">
    <property type="protein sequence ID" value="AOZ73226.1"/>
    <property type="molecule type" value="Genomic_DNA"/>
</dbReference>
<accession>A0A1D9MLQ4</accession>
<keyword evidence="1" id="KW-1133">Transmembrane helix</keyword>
<keyword evidence="1" id="KW-0812">Transmembrane</keyword>
<name>A0A1D9MLQ4_9ACTO</name>
<dbReference type="AlphaFoldDB" id="A0A1D9MLQ4"/>
<protein>
    <submittedName>
        <fullName evidence="2">Uncharacterized protein</fullName>
    </submittedName>
</protein>
<evidence type="ECO:0000256" key="1">
    <source>
        <dbReference type="SAM" id="Phobius"/>
    </source>
</evidence>
<feature type="transmembrane region" description="Helical" evidence="1">
    <location>
        <begin position="34"/>
        <end position="55"/>
    </location>
</feature>
<proteinExistence type="predicted"/>
<dbReference type="KEGG" id="avu:BK816_07945"/>
<dbReference type="STRING" id="1912795.BK816_07945"/>
<dbReference type="RefSeq" id="WP_071164689.1">
    <property type="nucleotide sequence ID" value="NZ_CP017812.1"/>
</dbReference>
<feature type="transmembrane region" description="Helical" evidence="1">
    <location>
        <begin position="76"/>
        <end position="96"/>
    </location>
</feature>
<feature type="transmembrane region" description="Helical" evidence="1">
    <location>
        <begin position="7"/>
        <end position="28"/>
    </location>
</feature>
<reference evidence="2" key="1">
    <citation type="submission" date="2016-10" db="EMBL/GenBank/DDBJ databases">
        <title>Actinomyces aegypiusis sp. nov., isolated from the Aegypius monachus in Qinghai Tibet Plateau China.</title>
        <authorList>
            <person name="Wang Y."/>
        </authorList>
    </citation>
    <scope>NUCLEOTIDE SEQUENCE [LARGE SCALE GENOMIC DNA]</scope>
    <source>
        <strain evidence="2">VUL4_3</strain>
    </source>
</reference>
<gene>
    <name evidence="2" type="ORF">BK816_07945</name>
</gene>
<keyword evidence="3" id="KW-1185">Reference proteome</keyword>
<organism evidence="2 3">
    <name type="scientific">Boudabousia tangfeifanii</name>
    <dbReference type="NCBI Taxonomy" id="1912795"/>
    <lineage>
        <taxon>Bacteria</taxon>
        <taxon>Bacillati</taxon>
        <taxon>Actinomycetota</taxon>
        <taxon>Actinomycetes</taxon>
        <taxon>Actinomycetales</taxon>
        <taxon>Actinomycetaceae</taxon>
        <taxon>Boudabousia</taxon>
    </lineage>
</organism>
<dbReference type="Proteomes" id="UP000176288">
    <property type="component" value="Chromosome"/>
</dbReference>
<sequence length="107" mass="12170">MCAKNSCWRLVALAAFTLVWFFAQFFGFNAQWAPAWWLASVWLGLILAVLNLAFYAVEVYKRHQAKKLTPGQVGYVFLYVLIDLAIVAFFLAFLFVDTLMKLPPVTG</sequence>